<name>A0A399G012_9ACTN</name>
<reference evidence="1" key="1">
    <citation type="submission" date="2020-10" db="EMBL/GenBank/DDBJ databases">
        <title>De novo genome project of the cellulose decomposer Thermobifida halotolerans type strain.</title>
        <authorList>
            <person name="Nagy I."/>
            <person name="Horvath B."/>
            <person name="Kukolya J."/>
            <person name="Nagy I."/>
            <person name="Orsini M."/>
        </authorList>
    </citation>
    <scope>NUCLEOTIDE SEQUENCE</scope>
    <source>
        <strain evidence="1">DSM 44931</strain>
    </source>
</reference>
<keyword evidence="2" id="KW-1185">Reference proteome</keyword>
<dbReference type="RefSeq" id="WP_068692667.1">
    <property type="nucleotide sequence ID" value="NZ_CP063196.1"/>
</dbReference>
<dbReference type="AlphaFoldDB" id="A0A399G012"/>
<sequence>MSGWDLNPAEINTVLQAVGEHVGGEDGTGGLVGLLDDFGTHVEEAGTACASGPIGMALGEFMDEYTDKLKGMVDKSVSAVTGCSDATMFYVNGNLEMAAEAQRGVNQSPEELGL</sequence>
<evidence type="ECO:0000313" key="1">
    <source>
        <dbReference type="EMBL" id="UOE19112.1"/>
    </source>
</evidence>
<dbReference type="EMBL" id="CP063196">
    <property type="protein sequence ID" value="UOE19112.1"/>
    <property type="molecule type" value="Genomic_DNA"/>
</dbReference>
<evidence type="ECO:0000313" key="2">
    <source>
        <dbReference type="Proteomes" id="UP000265719"/>
    </source>
</evidence>
<dbReference type="Pfam" id="PF20117">
    <property type="entry name" value="DUF6507"/>
    <property type="match status" value="1"/>
</dbReference>
<dbReference type="KEGG" id="thao:NI17_020515"/>
<dbReference type="OrthoDB" id="3256504at2"/>
<organism evidence="1 2">
    <name type="scientific">Thermobifida halotolerans</name>
    <dbReference type="NCBI Taxonomy" id="483545"/>
    <lineage>
        <taxon>Bacteria</taxon>
        <taxon>Bacillati</taxon>
        <taxon>Actinomycetota</taxon>
        <taxon>Actinomycetes</taxon>
        <taxon>Streptosporangiales</taxon>
        <taxon>Nocardiopsidaceae</taxon>
        <taxon>Thermobifida</taxon>
    </lineage>
</organism>
<accession>A0A399G012</accession>
<dbReference type="Proteomes" id="UP000265719">
    <property type="component" value="Chromosome"/>
</dbReference>
<dbReference type="InterPro" id="IPR045436">
    <property type="entry name" value="DUF6507"/>
</dbReference>
<proteinExistence type="predicted"/>
<gene>
    <name evidence="1" type="ORF">NI17_020515</name>
</gene>
<protein>
    <submittedName>
        <fullName evidence="1">Uncharacterized protein</fullName>
    </submittedName>
</protein>